<evidence type="ECO:0000313" key="9">
    <source>
        <dbReference type="Proteomes" id="UP000177091"/>
    </source>
</evidence>
<dbReference type="Gene3D" id="2.10.109.10">
    <property type="entry name" value="Umud Fragment, subunit A"/>
    <property type="match status" value="1"/>
</dbReference>
<dbReference type="GO" id="GO:0004252">
    <property type="term" value="F:serine-type endopeptidase activity"/>
    <property type="evidence" value="ECO:0007669"/>
    <property type="project" value="InterPro"/>
</dbReference>
<comment type="similarity">
    <text evidence="2 6">Belongs to the peptidase S26 family.</text>
</comment>
<evidence type="ECO:0000256" key="3">
    <source>
        <dbReference type="ARBA" id="ARBA00013208"/>
    </source>
</evidence>
<organism evidence="8 9">
    <name type="scientific">Candidatus Woesebacteria bacterium GWA1_42_12</name>
    <dbReference type="NCBI Taxonomy" id="1802472"/>
    <lineage>
        <taxon>Bacteria</taxon>
        <taxon>Candidatus Woeseibacteriota</taxon>
    </lineage>
</organism>
<protein>
    <recommendedName>
        <fullName evidence="3 6">Signal peptidase I</fullName>
        <ecNumber evidence="3 6">3.4.21.89</ecNumber>
    </recommendedName>
</protein>
<dbReference type="PANTHER" id="PTHR43390:SF1">
    <property type="entry name" value="CHLOROPLAST PROCESSING PEPTIDASE"/>
    <property type="match status" value="1"/>
</dbReference>
<keyword evidence="6" id="KW-0812">Transmembrane</keyword>
<dbReference type="EC" id="3.4.21.89" evidence="3 6"/>
<dbReference type="Pfam" id="PF10502">
    <property type="entry name" value="Peptidase_S26"/>
    <property type="match status" value="1"/>
</dbReference>
<dbReference type="SUPFAM" id="SSF51306">
    <property type="entry name" value="LexA/Signal peptidase"/>
    <property type="match status" value="1"/>
</dbReference>
<dbReference type="PANTHER" id="PTHR43390">
    <property type="entry name" value="SIGNAL PEPTIDASE I"/>
    <property type="match status" value="1"/>
</dbReference>
<feature type="transmembrane region" description="Helical" evidence="6">
    <location>
        <begin position="12"/>
        <end position="31"/>
    </location>
</feature>
<comment type="caution">
    <text evidence="8">The sequence shown here is derived from an EMBL/GenBank/DDBJ whole genome shotgun (WGS) entry which is preliminary data.</text>
</comment>
<dbReference type="PROSITE" id="PS00761">
    <property type="entry name" value="SPASE_I_3"/>
    <property type="match status" value="1"/>
</dbReference>
<feature type="active site" evidence="5">
    <location>
        <position position="83"/>
    </location>
</feature>
<keyword evidence="4 6" id="KW-0378">Hydrolase</keyword>
<dbReference type="InterPro" id="IPR019758">
    <property type="entry name" value="Pept_S26A_signal_pept_1_CS"/>
</dbReference>
<gene>
    <name evidence="8" type="ORF">A2112_01675</name>
</gene>
<proteinExistence type="inferred from homology"/>
<keyword evidence="6" id="KW-1133">Transmembrane helix</keyword>
<keyword evidence="6" id="KW-0645">Protease</keyword>
<dbReference type="AlphaFoldDB" id="A0A1F7WQ46"/>
<dbReference type="GO" id="GO:0016020">
    <property type="term" value="C:membrane"/>
    <property type="evidence" value="ECO:0007669"/>
    <property type="project" value="UniProtKB-SubCell"/>
</dbReference>
<dbReference type="NCBIfam" id="TIGR02227">
    <property type="entry name" value="sigpep_I_bact"/>
    <property type="match status" value="1"/>
</dbReference>
<keyword evidence="6" id="KW-0472">Membrane</keyword>
<sequence>MLGRIGTFFLDFLEVIVFAVAIFLFFYLLILQPHKIKGDSMQPNYPNAEFLLTDKVTYRFKEPARGDVIVFEAPTENGEEFIKRIMGLPGETVMIKDGLFWVNGKPLNEAYLAPGTITFAGNFLKDGEEKTVSSGEYFVMGDNRSHSSDSRTWGFVPKSKITGKSWFVYWPPKSFGAVPKVEYPILN</sequence>
<dbReference type="EMBL" id="MGFK01000001">
    <property type="protein sequence ID" value="OGM04940.1"/>
    <property type="molecule type" value="Genomic_DNA"/>
</dbReference>
<dbReference type="InterPro" id="IPR019533">
    <property type="entry name" value="Peptidase_S26"/>
</dbReference>
<feature type="domain" description="Peptidase S26" evidence="7">
    <location>
        <begin position="11"/>
        <end position="170"/>
    </location>
</feature>
<dbReference type="GO" id="GO:0009003">
    <property type="term" value="F:signal peptidase activity"/>
    <property type="evidence" value="ECO:0007669"/>
    <property type="project" value="UniProtKB-EC"/>
</dbReference>
<accession>A0A1F7WQ46</accession>
<comment type="subcellular location">
    <subcellularLocation>
        <location evidence="6">Membrane</location>
        <topology evidence="6">Single-pass type II membrane protein</topology>
    </subcellularLocation>
</comment>
<dbReference type="InterPro" id="IPR000223">
    <property type="entry name" value="Pept_S26A_signal_pept_1"/>
</dbReference>
<evidence type="ECO:0000313" key="8">
    <source>
        <dbReference type="EMBL" id="OGM04940.1"/>
    </source>
</evidence>
<evidence type="ECO:0000256" key="6">
    <source>
        <dbReference type="RuleBase" id="RU362042"/>
    </source>
</evidence>
<reference evidence="8 9" key="1">
    <citation type="journal article" date="2016" name="Nat. Commun.">
        <title>Thousands of microbial genomes shed light on interconnected biogeochemical processes in an aquifer system.</title>
        <authorList>
            <person name="Anantharaman K."/>
            <person name="Brown C.T."/>
            <person name="Hug L.A."/>
            <person name="Sharon I."/>
            <person name="Castelle C.J."/>
            <person name="Probst A.J."/>
            <person name="Thomas B.C."/>
            <person name="Singh A."/>
            <person name="Wilkins M.J."/>
            <person name="Karaoz U."/>
            <person name="Brodie E.L."/>
            <person name="Williams K.H."/>
            <person name="Hubbard S.S."/>
            <person name="Banfield J.F."/>
        </authorList>
    </citation>
    <scope>NUCLEOTIDE SEQUENCE [LARGE SCALE GENOMIC DNA]</scope>
</reference>
<evidence type="ECO:0000256" key="2">
    <source>
        <dbReference type="ARBA" id="ARBA00009370"/>
    </source>
</evidence>
<feature type="active site" evidence="5">
    <location>
        <position position="40"/>
    </location>
</feature>
<dbReference type="InterPro" id="IPR036286">
    <property type="entry name" value="LexA/Signal_pep-like_sf"/>
</dbReference>
<evidence type="ECO:0000256" key="1">
    <source>
        <dbReference type="ARBA" id="ARBA00000677"/>
    </source>
</evidence>
<dbReference type="InterPro" id="IPR019757">
    <property type="entry name" value="Pept_S26A_signal_pept_1_Lys-AS"/>
</dbReference>
<dbReference type="CDD" id="cd06530">
    <property type="entry name" value="S26_SPase_I"/>
    <property type="match status" value="1"/>
</dbReference>
<evidence type="ECO:0000256" key="5">
    <source>
        <dbReference type="PIRSR" id="PIRSR600223-1"/>
    </source>
</evidence>
<name>A0A1F7WQ46_9BACT</name>
<evidence type="ECO:0000256" key="4">
    <source>
        <dbReference type="ARBA" id="ARBA00022801"/>
    </source>
</evidence>
<dbReference type="GO" id="GO:0006465">
    <property type="term" value="P:signal peptide processing"/>
    <property type="evidence" value="ECO:0007669"/>
    <property type="project" value="InterPro"/>
</dbReference>
<dbReference type="PROSITE" id="PS00760">
    <property type="entry name" value="SPASE_I_2"/>
    <property type="match status" value="1"/>
</dbReference>
<comment type="catalytic activity">
    <reaction evidence="1 6">
        <text>Cleavage of hydrophobic, N-terminal signal or leader sequences from secreted and periplasmic proteins.</text>
        <dbReference type="EC" id="3.4.21.89"/>
    </reaction>
</comment>
<dbReference type="PRINTS" id="PR00727">
    <property type="entry name" value="LEADERPTASE"/>
</dbReference>
<dbReference type="Proteomes" id="UP000177091">
    <property type="component" value="Unassembled WGS sequence"/>
</dbReference>
<evidence type="ECO:0000259" key="7">
    <source>
        <dbReference type="Pfam" id="PF10502"/>
    </source>
</evidence>